<dbReference type="Ensembl" id="ENSCMUT00000008465.2">
    <property type="protein sequence ID" value="ENSCMUP00000007848.2"/>
    <property type="gene ID" value="ENSCMUG00000005139.2"/>
</dbReference>
<dbReference type="SUPFAM" id="SSF58069">
    <property type="entry name" value="Virus ectodomain"/>
    <property type="match status" value="1"/>
</dbReference>
<dbReference type="Pfam" id="PF00429">
    <property type="entry name" value="TLV_coat"/>
    <property type="match status" value="1"/>
</dbReference>
<evidence type="ECO:0000313" key="3">
    <source>
        <dbReference type="Ensembl" id="ENSCMUP00000007848.2"/>
    </source>
</evidence>
<feature type="compositionally biased region" description="Basic and acidic residues" evidence="1">
    <location>
        <begin position="15"/>
        <end position="27"/>
    </location>
</feature>
<dbReference type="AlphaFoldDB" id="A0A8C3GV14"/>
<feature type="transmembrane region" description="Helical" evidence="2">
    <location>
        <begin position="527"/>
        <end position="549"/>
    </location>
</feature>
<keyword evidence="2" id="KW-0812">Transmembrane</keyword>
<accession>A0A8C3GV14</accession>
<dbReference type="InterPro" id="IPR018154">
    <property type="entry name" value="TLV/ENV_coat_polyprotein"/>
</dbReference>
<dbReference type="Gene3D" id="1.10.287.210">
    <property type="match status" value="1"/>
</dbReference>
<dbReference type="OMA" id="LGECPMK"/>
<reference evidence="4" key="1">
    <citation type="submission" date="2019-10" db="EMBL/GenBank/DDBJ databases">
        <title>Corvus moneduloides (New Caledonian crow) genome, bCorMon1, primary haplotype.</title>
        <authorList>
            <person name="Rutz C."/>
            <person name="Fungtammasan C."/>
            <person name="Mountcastle J."/>
            <person name="Formenti G."/>
            <person name="Chow W."/>
            <person name="Howe K."/>
            <person name="Steele M.P."/>
            <person name="Fernandes J."/>
            <person name="Gilbert M.T.P."/>
            <person name="Fedrigo O."/>
            <person name="Jarvis E.D."/>
            <person name="Gemmell N."/>
        </authorList>
    </citation>
    <scope>NUCLEOTIDE SEQUENCE [LARGE SCALE GENOMIC DNA]</scope>
</reference>
<reference evidence="3" key="2">
    <citation type="submission" date="2025-08" db="UniProtKB">
        <authorList>
            <consortium name="Ensembl"/>
        </authorList>
    </citation>
    <scope>IDENTIFICATION</scope>
</reference>
<evidence type="ECO:0000313" key="4">
    <source>
        <dbReference type="Proteomes" id="UP000694553"/>
    </source>
</evidence>
<sequence length="608" mass="69984">MSFQKPEITEEEPSEGEKPKERTKEAKMTSPTSRGNPNANNCSGVCLKGKVSNILLLNVICLWVLWPPFTQAADSRCNKCYKTVYQAEGSSFQIRHFFRAHTYVNPSCYNITELGICSEKGHKYWIGKNIGTQTHKQKGECPSQDNWLCFNFRYITRTEDLLKRKTYDTDLIQEVVIEEKEKQKENNPLMSRKNLFIDLAERIGQQLNLTNCWVCGGTLESESWPWRGVSLGSPDLLRLSNLSPTTRHDNETWLLSNSVIGEECIWRKRRKFLEEVGETICKRFLCWDQGNPYSVLPQISKYWITAASIQPHFWEAPQDLYWICGNRAYSNLPPRWKGSCTLGAIQPNFFLLAENAGAHLGISLYDELSHTKRHVIGGTQRWGEEEWPAERILETYGPATWAQDGSWGYQTPIYMLNWIIRLQALIEVITNETSLALELLNTQQGQTRTAVYQNRLALDYLLAEEGGVCGKFNTSDCCIHIDDHGEAITKITQNIRKLAHVPVQKWQPLITSEWWENIFQGQWWKKVLIIVGLSLTGLIFLPCLITTVVQSMPLIQDLQGQQQHPPSTQKIMYINNNKKTKKERKIAQQVWDSFKELESIPEELPTFT</sequence>
<accession>A0A8U7P0D4</accession>
<proteinExistence type="predicted"/>
<organism evidence="3 4">
    <name type="scientific">Corvus moneduloides</name>
    <name type="common">New Caledonian crow</name>
    <dbReference type="NCBI Taxonomy" id="1196302"/>
    <lineage>
        <taxon>Eukaryota</taxon>
        <taxon>Metazoa</taxon>
        <taxon>Chordata</taxon>
        <taxon>Craniata</taxon>
        <taxon>Vertebrata</taxon>
        <taxon>Euteleostomi</taxon>
        <taxon>Archelosauria</taxon>
        <taxon>Archosauria</taxon>
        <taxon>Dinosauria</taxon>
        <taxon>Saurischia</taxon>
        <taxon>Theropoda</taxon>
        <taxon>Coelurosauria</taxon>
        <taxon>Aves</taxon>
        <taxon>Neognathae</taxon>
        <taxon>Neoaves</taxon>
        <taxon>Telluraves</taxon>
        <taxon>Australaves</taxon>
        <taxon>Passeriformes</taxon>
        <taxon>Corvoidea</taxon>
        <taxon>Corvidae</taxon>
        <taxon>Corvus</taxon>
    </lineage>
</organism>
<keyword evidence="2" id="KW-0472">Membrane</keyword>
<dbReference type="PANTHER" id="PTHR10424">
    <property type="entry name" value="VIRAL ENVELOPE PROTEIN"/>
    <property type="match status" value="1"/>
</dbReference>
<keyword evidence="2" id="KW-1133">Transmembrane helix</keyword>
<evidence type="ECO:0000256" key="2">
    <source>
        <dbReference type="SAM" id="Phobius"/>
    </source>
</evidence>
<protein>
    <submittedName>
        <fullName evidence="3">Uncharacterized protein</fullName>
    </submittedName>
</protein>
<reference evidence="3" key="3">
    <citation type="submission" date="2025-09" db="UniProtKB">
        <authorList>
            <consortium name="Ensembl"/>
        </authorList>
    </citation>
    <scope>IDENTIFICATION</scope>
</reference>
<name>A0A8C3GV14_CORMO</name>
<evidence type="ECO:0000256" key="1">
    <source>
        <dbReference type="SAM" id="MobiDB-lite"/>
    </source>
</evidence>
<dbReference type="PANTHER" id="PTHR10424:SF68">
    <property type="entry name" value="ENDOGENOUS RETROVIRUS GROUP 3 MEMBER 1 ENV POLYPROTEIN"/>
    <property type="match status" value="1"/>
</dbReference>
<dbReference type="Proteomes" id="UP000694553">
    <property type="component" value="Unassembled WGS sequence"/>
</dbReference>
<feature type="region of interest" description="Disordered" evidence="1">
    <location>
        <begin position="1"/>
        <end position="36"/>
    </location>
</feature>
<keyword evidence="4" id="KW-1185">Reference proteome</keyword>